<dbReference type="Proteomes" id="UP000184749">
    <property type="component" value="Chromosome"/>
</dbReference>
<name>A0A1L5NM13_9HYPH</name>
<dbReference type="EMBL" id="CP017101">
    <property type="protein sequence ID" value="APO68950.1"/>
    <property type="molecule type" value="Genomic_DNA"/>
</dbReference>
<reference evidence="2 3" key="1">
    <citation type="submission" date="2016-09" db="EMBL/GenBank/DDBJ databases">
        <title>The complete genome sequences of Rhizobium gallicum, symbiovars gallicum and phaseoli, symbionts associated to common bean (Phaseolus vulgaris).</title>
        <authorList>
            <person name="Bustos P."/>
            <person name="Santamaria R.I."/>
            <person name="Perez-Carrascal O.M."/>
            <person name="Juarez S."/>
            <person name="Lozano L."/>
            <person name="Martinez-Flores I."/>
            <person name="Martinez-Romero E."/>
            <person name="Cevallos M."/>
            <person name="Romero D."/>
            <person name="Davila G."/>
            <person name="Gonzalez V."/>
        </authorList>
    </citation>
    <scope>NUCLEOTIDE SEQUENCE [LARGE SCALE GENOMIC DNA]</scope>
    <source>
        <strain evidence="2 3">IE4872</strain>
    </source>
</reference>
<evidence type="ECO:0000313" key="3">
    <source>
        <dbReference type="Proteomes" id="UP000184749"/>
    </source>
</evidence>
<protein>
    <submittedName>
        <fullName evidence="2">Uncharacterized protein</fullName>
    </submittedName>
</protein>
<gene>
    <name evidence="2" type="ORF">IE4872_CH03350</name>
</gene>
<evidence type="ECO:0000256" key="1">
    <source>
        <dbReference type="SAM" id="MobiDB-lite"/>
    </source>
</evidence>
<dbReference type="AlphaFoldDB" id="A0A1L5NM13"/>
<organism evidence="2 3">
    <name type="scientific">Rhizobium gallicum</name>
    <dbReference type="NCBI Taxonomy" id="56730"/>
    <lineage>
        <taxon>Bacteria</taxon>
        <taxon>Pseudomonadati</taxon>
        <taxon>Pseudomonadota</taxon>
        <taxon>Alphaproteobacteria</taxon>
        <taxon>Hyphomicrobiales</taxon>
        <taxon>Rhizobiaceae</taxon>
        <taxon>Rhizobium/Agrobacterium group</taxon>
        <taxon>Rhizobium</taxon>
    </lineage>
</organism>
<feature type="region of interest" description="Disordered" evidence="1">
    <location>
        <begin position="1"/>
        <end position="75"/>
    </location>
</feature>
<accession>A0A1L5NM13</accession>
<sequence length="75" mass="8259">MRPGCARRSSLSVSLTKARTSRARERGTRTGTRSSASHISANRVSRSRPDRSPLRSRSSSEIRARSRPTRMASCG</sequence>
<evidence type="ECO:0000313" key="2">
    <source>
        <dbReference type="EMBL" id="APO68950.1"/>
    </source>
</evidence>
<proteinExistence type="predicted"/>
<feature type="compositionally biased region" description="Basic and acidic residues" evidence="1">
    <location>
        <begin position="47"/>
        <end position="64"/>
    </location>
</feature>